<evidence type="ECO:0000256" key="3">
    <source>
        <dbReference type="SAM" id="MobiDB-lite"/>
    </source>
</evidence>
<evidence type="ECO:0000259" key="4">
    <source>
        <dbReference type="Pfam" id="PF08585"/>
    </source>
</evidence>
<evidence type="ECO:0000256" key="1">
    <source>
        <dbReference type="ARBA" id="ARBA00006395"/>
    </source>
</evidence>
<comment type="similarity">
    <text evidence="1">Belongs to the RMI1 family.</text>
</comment>
<dbReference type="Gene3D" id="2.40.50.770">
    <property type="entry name" value="RecQ-mediated genome instability protein Rmi1, C-terminal domain"/>
    <property type="match status" value="1"/>
</dbReference>
<dbReference type="SMART" id="SM01161">
    <property type="entry name" value="DUF1767"/>
    <property type="match status" value="1"/>
</dbReference>
<proteinExistence type="inferred from homology"/>
<dbReference type="GO" id="GO:0000712">
    <property type="term" value="P:resolution of meiotic recombination intermediates"/>
    <property type="evidence" value="ECO:0007669"/>
    <property type="project" value="TreeGrafter"/>
</dbReference>
<dbReference type="PANTHER" id="PTHR14790">
    <property type="entry name" value="RECQ-MEDIATED GENOME INSTABILITY PROTEIN 1 RMI1"/>
    <property type="match status" value="1"/>
</dbReference>
<dbReference type="Proteomes" id="UP000694867">
    <property type="component" value="Unplaced"/>
</dbReference>
<feature type="region of interest" description="Disordered" evidence="3">
    <location>
        <begin position="185"/>
        <end position="208"/>
    </location>
</feature>
<dbReference type="GO" id="GO:0000724">
    <property type="term" value="P:double-strand break repair via homologous recombination"/>
    <property type="evidence" value="ECO:0007669"/>
    <property type="project" value="TreeGrafter"/>
</dbReference>
<evidence type="ECO:0000256" key="2">
    <source>
        <dbReference type="ARBA" id="ARBA00018987"/>
    </source>
</evidence>
<feature type="domain" description="RecQ mediated genome instability protein 1 OB-fold" evidence="4">
    <location>
        <begin position="70"/>
        <end position="191"/>
    </location>
</feature>
<protein>
    <recommendedName>
        <fullName evidence="2">RecQ-mediated genome instability protein 1</fullName>
    </recommendedName>
</protein>
<dbReference type="AlphaFoldDB" id="A0AAJ7SFR7"/>
<dbReference type="InterPro" id="IPR042470">
    <property type="entry name" value="RMI1_N_C_sf"/>
</dbReference>
<gene>
    <name evidence="6" type="primary">LOC100897718</name>
</gene>
<dbReference type="KEGG" id="goe:100897718"/>
<dbReference type="RefSeq" id="XP_028967093.1">
    <property type="nucleotide sequence ID" value="XM_029111260.1"/>
</dbReference>
<accession>A0AAJ7SFR7</accession>
<dbReference type="PANTHER" id="PTHR14790:SF15">
    <property type="entry name" value="RECQ-MEDIATED GENOME INSTABILITY PROTEIN 1"/>
    <property type="match status" value="1"/>
</dbReference>
<dbReference type="GO" id="GO:0016604">
    <property type="term" value="C:nuclear body"/>
    <property type="evidence" value="ECO:0007669"/>
    <property type="project" value="TreeGrafter"/>
</dbReference>
<dbReference type="Pfam" id="PF08585">
    <property type="entry name" value="RMI1_N_C"/>
    <property type="match status" value="1"/>
</dbReference>
<evidence type="ECO:0000313" key="5">
    <source>
        <dbReference type="Proteomes" id="UP000694867"/>
    </source>
</evidence>
<keyword evidence="5" id="KW-1185">Reference proteome</keyword>
<reference evidence="6" key="1">
    <citation type="submission" date="2025-08" db="UniProtKB">
        <authorList>
            <consortium name="RefSeq"/>
        </authorList>
    </citation>
    <scope>IDENTIFICATION</scope>
</reference>
<name>A0AAJ7SFR7_9ACAR</name>
<organism evidence="5 6">
    <name type="scientific">Galendromus occidentalis</name>
    <name type="common">western predatory mite</name>
    <dbReference type="NCBI Taxonomy" id="34638"/>
    <lineage>
        <taxon>Eukaryota</taxon>
        <taxon>Metazoa</taxon>
        <taxon>Ecdysozoa</taxon>
        <taxon>Arthropoda</taxon>
        <taxon>Chelicerata</taxon>
        <taxon>Arachnida</taxon>
        <taxon>Acari</taxon>
        <taxon>Parasitiformes</taxon>
        <taxon>Mesostigmata</taxon>
        <taxon>Gamasina</taxon>
        <taxon>Phytoseioidea</taxon>
        <taxon>Phytoseiidae</taxon>
        <taxon>Typhlodrominae</taxon>
        <taxon>Galendromus</taxon>
    </lineage>
</organism>
<dbReference type="InterPro" id="IPR013894">
    <property type="entry name" value="RMI1_OB"/>
</dbReference>
<dbReference type="GeneID" id="100897718"/>
<sequence>MSSRMDSLVQDLGVFLRMKHCPVSREWLSKLVTENPMLTGPECYELMLNTDIAQIGIFSLPNEIYPIRIKGILEGHILLQIVSIKDIGSSFYSQLRHLEGTTNANNEVSAEASSEERRTHIRGQRCLLLELTDGCQTIRAMEFEPVPSLSVGVRRGSKLMLKGSLELRRGVILLRRDSVILLGGSTPDSDTDALRKEELQRALQESSR</sequence>
<dbReference type="GO" id="GO:0031422">
    <property type="term" value="C:RecQ family helicase-topoisomerase III complex"/>
    <property type="evidence" value="ECO:0007669"/>
    <property type="project" value="TreeGrafter"/>
</dbReference>
<evidence type="ECO:0000313" key="6">
    <source>
        <dbReference type="RefSeq" id="XP_028967093.1"/>
    </source>
</evidence>